<protein>
    <submittedName>
        <fullName evidence="3">Relaxase/mobilization nuclease domain-containing protein</fullName>
    </submittedName>
</protein>
<dbReference type="AlphaFoldDB" id="A0A6A8MD73"/>
<proteinExistence type="predicted"/>
<evidence type="ECO:0000313" key="3">
    <source>
        <dbReference type="EMBL" id="MST69686.1"/>
    </source>
</evidence>
<gene>
    <name evidence="3" type="ORF">FYJ66_08855</name>
</gene>
<accession>A0A6A8MD73</accession>
<organism evidence="3">
    <name type="scientific">Baileyella intestinalis</name>
    <dbReference type="NCBI Taxonomy" id="2606709"/>
    <lineage>
        <taxon>Bacteria</taxon>
        <taxon>Bacillati</taxon>
        <taxon>Bacillota</taxon>
        <taxon>Clostridia</taxon>
        <taxon>Peptostreptococcales</taxon>
        <taxon>Anaerovoracaceae</taxon>
        <taxon>Baileyella</taxon>
    </lineage>
</organism>
<comment type="caution">
    <text evidence="3">The sequence shown here is derived from an EMBL/GenBank/DDBJ whole genome shotgun (WGS) entry which is preliminary data.</text>
</comment>
<evidence type="ECO:0000259" key="2">
    <source>
        <dbReference type="Pfam" id="PF03432"/>
    </source>
</evidence>
<dbReference type="EMBL" id="VUNB01000007">
    <property type="protein sequence ID" value="MST69686.1"/>
    <property type="molecule type" value="Genomic_DNA"/>
</dbReference>
<dbReference type="Pfam" id="PF03432">
    <property type="entry name" value="Relaxase"/>
    <property type="match status" value="1"/>
</dbReference>
<name>A0A6A8MD73_9FIRM</name>
<dbReference type="InterPro" id="IPR005094">
    <property type="entry name" value="Endonuclease_MobA/VirD2"/>
</dbReference>
<sequence>MAHVQARDGTEIPDAGKEENRMAVTKIKRIRGNPGNPLSYIGNPEKTRNLDFSDADRQALADVIAYAADESKTEKQYFTTGINCDVENAREQFNITKQSFNKTGGIVCGHCMQSFEGYEVAPEEAHEIGVQLAKELWGDRFQIVVATHLNTNNVHNHIVFNSVSFVDGKRFHFCTEETMRIRAASDRICRERNLSVIEHPEGKRIPYSLYKMEKAGMPTRYNVARQALDEAVSVSVNMEEFKSELKKRGYLYQFDPRRKYWTVTPPGWTKAIRTDRLGEQYTREMIQQRVFSNDIGVRMKRLQKESRSSNHYDLKRRIDKIKGRSGLEKLYLRYCYELGYLPKYRQNPMRLHAVLKEELLKCDLYSEEAKLLARYSISTEEDLEKRMKTLTKQYSAVSTRRDELRQKLRRKMPEEEEAQCREQIRELTAELKEARKELKLCRDIRERSGQVERNLETVIEDRTRGKERKQL</sequence>
<evidence type="ECO:0000256" key="1">
    <source>
        <dbReference type="SAM" id="Coils"/>
    </source>
</evidence>
<keyword evidence="1" id="KW-0175">Coiled coil</keyword>
<feature type="coiled-coil region" evidence="1">
    <location>
        <begin position="380"/>
        <end position="444"/>
    </location>
</feature>
<reference evidence="3" key="1">
    <citation type="submission" date="2019-09" db="EMBL/GenBank/DDBJ databases">
        <title>In-depth cultivation of the pig gut microbiome towards novel bacterial diversity and tailored functional studies.</title>
        <authorList>
            <person name="Wylensek D."/>
            <person name="Hitch T.C.A."/>
            <person name="Clavel T."/>
        </authorList>
    </citation>
    <scope>NUCLEOTIDE SEQUENCE</scope>
    <source>
        <strain evidence="3">RF-744-FAT-WT-3</strain>
    </source>
</reference>
<feature type="domain" description="MobA/VirD2-like nuclease" evidence="2">
    <location>
        <begin position="66"/>
        <end position="194"/>
    </location>
</feature>